<keyword evidence="1" id="KW-1133">Transmembrane helix</keyword>
<sequence length="84" mass="8636">MSDTLISRSVGLVGGMAGGLVAGAIFKQIWKFASGKEEAPQATSEEYGWGEVLVAAAIQGAIYGMVKAAIDRSTVHGAPKGRGR</sequence>
<keyword evidence="1" id="KW-0472">Membrane</keyword>
<gene>
    <name evidence="2" type="ORF">GCM10010466_64660</name>
</gene>
<evidence type="ECO:0000313" key="3">
    <source>
        <dbReference type="Proteomes" id="UP001500320"/>
    </source>
</evidence>
<name>A0ABP6P725_9ACTN</name>
<comment type="caution">
    <text evidence="2">The sequence shown here is derived from an EMBL/GenBank/DDBJ whole genome shotgun (WGS) entry which is preliminary data.</text>
</comment>
<evidence type="ECO:0000313" key="2">
    <source>
        <dbReference type="EMBL" id="GAA3164823.1"/>
    </source>
</evidence>
<protein>
    <submittedName>
        <fullName evidence="2">DUF4235 domain-containing protein</fullName>
    </submittedName>
</protein>
<reference evidence="3" key="1">
    <citation type="journal article" date="2019" name="Int. J. Syst. Evol. Microbiol.">
        <title>The Global Catalogue of Microorganisms (GCM) 10K type strain sequencing project: providing services to taxonomists for standard genome sequencing and annotation.</title>
        <authorList>
            <consortium name="The Broad Institute Genomics Platform"/>
            <consortium name="The Broad Institute Genome Sequencing Center for Infectious Disease"/>
            <person name="Wu L."/>
            <person name="Ma J."/>
        </authorList>
    </citation>
    <scope>NUCLEOTIDE SEQUENCE [LARGE SCALE GENOMIC DNA]</scope>
    <source>
        <strain evidence="3">JCM 9373</strain>
    </source>
</reference>
<proteinExistence type="predicted"/>
<keyword evidence="3" id="KW-1185">Reference proteome</keyword>
<organism evidence="2 3">
    <name type="scientific">Planomonospora alba</name>
    <dbReference type="NCBI Taxonomy" id="161354"/>
    <lineage>
        <taxon>Bacteria</taxon>
        <taxon>Bacillati</taxon>
        <taxon>Actinomycetota</taxon>
        <taxon>Actinomycetes</taxon>
        <taxon>Streptosporangiales</taxon>
        <taxon>Streptosporangiaceae</taxon>
        <taxon>Planomonospora</taxon>
    </lineage>
</organism>
<dbReference type="RefSeq" id="WP_344866273.1">
    <property type="nucleotide sequence ID" value="NZ_BAAAUT010000087.1"/>
</dbReference>
<evidence type="ECO:0000256" key="1">
    <source>
        <dbReference type="SAM" id="Phobius"/>
    </source>
</evidence>
<dbReference type="InterPro" id="IPR025329">
    <property type="entry name" value="DUF4235"/>
</dbReference>
<keyword evidence="1" id="KW-0812">Transmembrane</keyword>
<dbReference type="EMBL" id="BAAAUT010000087">
    <property type="protein sequence ID" value="GAA3164823.1"/>
    <property type="molecule type" value="Genomic_DNA"/>
</dbReference>
<dbReference type="Proteomes" id="UP001500320">
    <property type="component" value="Unassembled WGS sequence"/>
</dbReference>
<dbReference type="Pfam" id="PF14019">
    <property type="entry name" value="DUF4235"/>
    <property type="match status" value="1"/>
</dbReference>
<accession>A0ABP6P725</accession>
<feature type="transmembrane region" description="Helical" evidence="1">
    <location>
        <begin position="6"/>
        <end position="26"/>
    </location>
</feature>